<evidence type="ECO:0000313" key="2">
    <source>
        <dbReference type="EMBL" id="MFC0604277.1"/>
    </source>
</evidence>
<evidence type="ECO:0000256" key="1">
    <source>
        <dbReference type="SAM" id="Coils"/>
    </source>
</evidence>
<name>A0ABV6Q7R5_9FLAO</name>
<accession>A0ABV6Q7R5</accession>
<dbReference type="RefSeq" id="WP_386061619.1">
    <property type="nucleotide sequence ID" value="NZ_JBHLTQ010000003.1"/>
</dbReference>
<feature type="coiled-coil region" evidence="1">
    <location>
        <begin position="7"/>
        <end position="60"/>
    </location>
</feature>
<organism evidence="2 3">
    <name type="scientific">Winogradskyella pulchriflava</name>
    <dbReference type="NCBI Taxonomy" id="1110688"/>
    <lineage>
        <taxon>Bacteria</taxon>
        <taxon>Pseudomonadati</taxon>
        <taxon>Bacteroidota</taxon>
        <taxon>Flavobacteriia</taxon>
        <taxon>Flavobacteriales</taxon>
        <taxon>Flavobacteriaceae</taxon>
        <taxon>Winogradskyella</taxon>
    </lineage>
</organism>
<sequence length="66" mass="7992">MKSKEKIEKLKKEIKGYENTIWAYKFEFYDLEDSQRKEVIEAFEKKIELVDAKIKAIELSDVFEEE</sequence>
<comment type="caution">
    <text evidence="2">The sequence shown here is derived from an EMBL/GenBank/DDBJ whole genome shotgun (WGS) entry which is preliminary data.</text>
</comment>
<proteinExistence type="predicted"/>
<gene>
    <name evidence="2" type="ORF">ACFFGA_06920</name>
</gene>
<protein>
    <submittedName>
        <fullName evidence="2">Uncharacterized protein</fullName>
    </submittedName>
</protein>
<keyword evidence="1" id="KW-0175">Coiled coil</keyword>
<reference evidence="2 3" key="1">
    <citation type="submission" date="2024-09" db="EMBL/GenBank/DDBJ databases">
        <authorList>
            <person name="Sun Q."/>
            <person name="Mori K."/>
        </authorList>
    </citation>
    <scope>NUCLEOTIDE SEQUENCE [LARGE SCALE GENOMIC DNA]</scope>
    <source>
        <strain evidence="2 3">NCAIM B.02481</strain>
    </source>
</reference>
<evidence type="ECO:0000313" key="3">
    <source>
        <dbReference type="Proteomes" id="UP001589832"/>
    </source>
</evidence>
<dbReference type="Proteomes" id="UP001589832">
    <property type="component" value="Unassembled WGS sequence"/>
</dbReference>
<dbReference type="EMBL" id="JBHLTQ010000003">
    <property type="protein sequence ID" value="MFC0604277.1"/>
    <property type="molecule type" value="Genomic_DNA"/>
</dbReference>
<keyword evidence="3" id="KW-1185">Reference proteome</keyword>